<evidence type="ECO:0000256" key="4">
    <source>
        <dbReference type="ARBA" id="ARBA00009302"/>
    </source>
</evidence>
<dbReference type="InterPro" id="IPR036393">
    <property type="entry name" value="AceGlu_kinase-like_sf"/>
</dbReference>
<keyword evidence="13" id="KW-0511">Multifunctional enzyme</keyword>
<dbReference type="Proteomes" id="UP000265515">
    <property type="component" value="Unassembled WGS sequence"/>
</dbReference>
<evidence type="ECO:0000313" key="18">
    <source>
        <dbReference type="Proteomes" id="UP000265515"/>
    </source>
</evidence>
<evidence type="ECO:0000256" key="2">
    <source>
        <dbReference type="ARBA" id="ARBA00005185"/>
    </source>
</evidence>
<evidence type="ECO:0000256" key="11">
    <source>
        <dbReference type="ARBA" id="ARBA00022857"/>
    </source>
</evidence>
<dbReference type="InterPro" id="IPR015590">
    <property type="entry name" value="Aldehyde_DH_dom"/>
</dbReference>
<evidence type="ECO:0000256" key="15">
    <source>
        <dbReference type="ARBA" id="ARBA00049141"/>
    </source>
</evidence>
<dbReference type="HAMAP" id="MF_00412">
    <property type="entry name" value="ProA"/>
    <property type="match status" value="1"/>
</dbReference>
<dbReference type="Gene3D" id="3.40.309.10">
    <property type="entry name" value="Aldehyde Dehydrogenase, Chain A, domain 2"/>
    <property type="match status" value="1"/>
</dbReference>
<dbReference type="Gene3D" id="3.40.1160.10">
    <property type="entry name" value="Acetylglutamate kinase-like"/>
    <property type="match status" value="1"/>
</dbReference>
<keyword evidence="18" id="KW-1185">Reference proteome</keyword>
<dbReference type="InterPro" id="IPR016161">
    <property type="entry name" value="Ald_DH/histidinol_DH"/>
</dbReference>
<evidence type="ECO:0000256" key="3">
    <source>
        <dbReference type="ARBA" id="ARBA00006300"/>
    </source>
</evidence>
<dbReference type="InterPro" id="IPR016163">
    <property type="entry name" value="Ald_DH_C"/>
</dbReference>
<evidence type="ECO:0000259" key="16">
    <source>
        <dbReference type="Pfam" id="PF00171"/>
    </source>
</evidence>
<dbReference type="InterPro" id="IPR020593">
    <property type="entry name" value="G-glutamylP_reductase_CS"/>
</dbReference>
<protein>
    <recommendedName>
        <fullName evidence="16">Aldehyde dehydrogenase domain-containing protein</fullName>
    </recommendedName>
</protein>
<dbReference type="SUPFAM" id="SSF53720">
    <property type="entry name" value="ALDH-like"/>
    <property type="match status" value="1"/>
</dbReference>
<dbReference type="CDD" id="cd07079">
    <property type="entry name" value="ALDH_F18-19_ProA-GPR"/>
    <property type="match status" value="1"/>
</dbReference>
<organism evidence="17 18">
    <name type="scientific">Chara braunii</name>
    <name type="common">Braun's stonewort</name>
    <dbReference type="NCBI Taxonomy" id="69332"/>
    <lineage>
        <taxon>Eukaryota</taxon>
        <taxon>Viridiplantae</taxon>
        <taxon>Streptophyta</taxon>
        <taxon>Charophyceae</taxon>
        <taxon>Charales</taxon>
        <taxon>Characeae</taxon>
        <taxon>Chara</taxon>
    </lineage>
</organism>
<dbReference type="Gene3D" id="3.40.605.10">
    <property type="entry name" value="Aldehyde Dehydrogenase, Chain A, domain 1"/>
    <property type="match status" value="1"/>
</dbReference>
<keyword evidence="7" id="KW-0808">Transferase</keyword>
<dbReference type="NCBIfam" id="TIGR00407">
    <property type="entry name" value="proA"/>
    <property type="match status" value="1"/>
</dbReference>
<evidence type="ECO:0000256" key="6">
    <source>
        <dbReference type="ARBA" id="ARBA00022650"/>
    </source>
</evidence>
<evidence type="ECO:0000256" key="14">
    <source>
        <dbReference type="ARBA" id="ARBA00049024"/>
    </source>
</evidence>
<feature type="domain" description="Aldehyde dehydrogenase" evidence="16">
    <location>
        <begin position="76"/>
        <end position="345"/>
    </location>
</feature>
<keyword evidence="12" id="KW-0560">Oxidoreductase</keyword>
<keyword evidence="5" id="KW-0028">Amino-acid biosynthesis</keyword>
<name>A0A388LW41_CHABU</name>
<evidence type="ECO:0000256" key="10">
    <source>
        <dbReference type="ARBA" id="ARBA00022840"/>
    </source>
</evidence>
<dbReference type="NCBIfam" id="NF001221">
    <property type="entry name" value="PRK00197.1"/>
    <property type="match status" value="1"/>
</dbReference>
<comment type="pathway">
    <text evidence="2">Amino-acid biosynthesis; L-proline biosynthesis; L-glutamate 5-semialdehyde from L-glutamate: step 1/2.</text>
</comment>
<dbReference type="OrthoDB" id="1934954at2759"/>
<dbReference type="SUPFAM" id="SSF53633">
    <property type="entry name" value="Carbamate kinase-like"/>
    <property type="match status" value="1"/>
</dbReference>
<evidence type="ECO:0000256" key="12">
    <source>
        <dbReference type="ARBA" id="ARBA00023002"/>
    </source>
</evidence>
<dbReference type="InterPro" id="IPR016162">
    <property type="entry name" value="Ald_DH_N"/>
</dbReference>
<dbReference type="STRING" id="69332.A0A388LW41"/>
<comment type="caution">
    <text evidence="17">The sequence shown here is derived from an EMBL/GenBank/DDBJ whole genome shotgun (WGS) entry which is preliminary data.</text>
</comment>
<evidence type="ECO:0000256" key="1">
    <source>
        <dbReference type="ARBA" id="ARBA00004985"/>
    </source>
</evidence>
<evidence type="ECO:0000256" key="7">
    <source>
        <dbReference type="ARBA" id="ARBA00022679"/>
    </source>
</evidence>
<keyword evidence="9" id="KW-0418">Kinase</keyword>
<dbReference type="OMA" id="QMVNTHE"/>
<keyword evidence="11" id="KW-0521">NADP</keyword>
<dbReference type="PANTHER" id="PTHR11063:SF8">
    <property type="entry name" value="DELTA-1-PYRROLINE-5-CARBOXYLATE SYNTHASE"/>
    <property type="match status" value="1"/>
</dbReference>
<keyword evidence="8" id="KW-0547">Nucleotide-binding</keyword>
<dbReference type="GO" id="GO:0005524">
    <property type="term" value="F:ATP binding"/>
    <property type="evidence" value="ECO:0007669"/>
    <property type="project" value="UniProtKB-KW"/>
</dbReference>
<dbReference type="AlphaFoldDB" id="A0A388LW41"/>
<dbReference type="InterPro" id="IPR000965">
    <property type="entry name" value="GPR_dom"/>
</dbReference>
<sequence length="514" mass="54910">MILLSDRHLETVTFGEKSRVGRGGMTAKLDAAWTSAEAGIPVVIASGSRPNVLVEVVRGQNVGTLFHRDAPTWVNSLRKSGAREMAVAARTASRKLQGMTSKERTQILYKIAEALEANEEAILEENEADLRAAETAGIAPALLQRLKLKAGRIAQLADGMRAIAAMTEPIGKIISRTELAEGLILDKTTSPLGVLLIIFESRPDVLPQIAALAIRSGNGLLLKGGKEAVKSNSILHKVITEALPASVGPELIGLVRTRDAISDLLQLDDVIDLVIPRGSNQLVNHIKQNTKIPVLGHADGVCHVFVDKDADLRKAKKLVVDAKIDYPAACNAMETMLVHKDLVESGGFQELCDALVAAGVVLNGSKKTAPLLNLPVAPNFHKEYGCNECTVEIVDDVGAAIAHIHEFGSAHTDTIVTENKEAAEYFLKNLDSAVVLHNASTRFSDGYRFGLGAEVGVSTSRIHARGPVGVEGLLTTRWLGRGTGQIVAKDKAIKYTHRQLPIPSSEAAPSENGV</sequence>
<dbReference type="PANTHER" id="PTHR11063">
    <property type="entry name" value="GLUTAMATE SEMIALDEHYDE DEHYDROGENASE"/>
    <property type="match status" value="1"/>
</dbReference>
<evidence type="ECO:0000313" key="17">
    <source>
        <dbReference type="EMBL" id="GBG86481.1"/>
    </source>
</evidence>
<dbReference type="GO" id="GO:0004349">
    <property type="term" value="F:glutamate 5-kinase activity"/>
    <property type="evidence" value="ECO:0007669"/>
    <property type="project" value="UniProtKB-EC"/>
</dbReference>
<dbReference type="Gramene" id="GBG86481">
    <property type="protein sequence ID" value="GBG86481"/>
    <property type="gene ID" value="CBR_g41476"/>
</dbReference>
<comment type="pathway">
    <text evidence="1">Amino-acid biosynthesis; L-proline biosynthesis; L-glutamate 5-semialdehyde from L-glutamate: step 2/2.</text>
</comment>
<dbReference type="EMBL" id="BFEA01000566">
    <property type="protein sequence ID" value="GBG86481.1"/>
    <property type="molecule type" value="Genomic_DNA"/>
</dbReference>
<keyword evidence="6" id="KW-0641">Proline biosynthesis</keyword>
<dbReference type="Pfam" id="PF00171">
    <property type="entry name" value="Aldedh"/>
    <property type="match status" value="1"/>
</dbReference>
<comment type="catalytic activity">
    <reaction evidence="14">
        <text>L-glutamate 5-semialdehyde + phosphate + NADP(+) = L-glutamyl 5-phosphate + NADPH + H(+)</text>
        <dbReference type="Rhea" id="RHEA:19541"/>
        <dbReference type="ChEBI" id="CHEBI:15378"/>
        <dbReference type="ChEBI" id="CHEBI:43474"/>
        <dbReference type="ChEBI" id="CHEBI:57783"/>
        <dbReference type="ChEBI" id="CHEBI:58066"/>
        <dbReference type="ChEBI" id="CHEBI:58274"/>
        <dbReference type="ChEBI" id="CHEBI:58349"/>
        <dbReference type="EC" id="1.2.1.41"/>
    </reaction>
</comment>
<comment type="similarity">
    <text evidence="3">In the C-terminal section; belongs to the gamma-glutamyl phosphate reductase family.</text>
</comment>
<dbReference type="GO" id="GO:0055129">
    <property type="term" value="P:L-proline biosynthetic process"/>
    <property type="evidence" value="ECO:0007669"/>
    <property type="project" value="UniProtKB-UniPathway"/>
</dbReference>
<dbReference type="FunFam" id="3.40.309.10:FF:000015">
    <property type="entry name" value="Delta-1-pyrroline-5-carboxylate synthase"/>
    <property type="match status" value="1"/>
</dbReference>
<comment type="similarity">
    <text evidence="4">In the N-terminal section; belongs to the glutamate 5-kinase family.</text>
</comment>
<dbReference type="PROSITE" id="PS01223">
    <property type="entry name" value="PROA"/>
    <property type="match status" value="1"/>
</dbReference>
<reference evidence="17 18" key="1">
    <citation type="journal article" date="2018" name="Cell">
        <title>The Chara Genome: Secondary Complexity and Implications for Plant Terrestrialization.</title>
        <authorList>
            <person name="Nishiyama T."/>
            <person name="Sakayama H."/>
            <person name="Vries J.D."/>
            <person name="Buschmann H."/>
            <person name="Saint-Marcoux D."/>
            <person name="Ullrich K.K."/>
            <person name="Haas F.B."/>
            <person name="Vanderstraeten L."/>
            <person name="Becker D."/>
            <person name="Lang D."/>
            <person name="Vosolsobe S."/>
            <person name="Rombauts S."/>
            <person name="Wilhelmsson P.K.I."/>
            <person name="Janitza P."/>
            <person name="Kern R."/>
            <person name="Heyl A."/>
            <person name="Rumpler F."/>
            <person name="Villalobos L.I.A.C."/>
            <person name="Clay J.M."/>
            <person name="Skokan R."/>
            <person name="Toyoda A."/>
            <person name="Suzuki Y."/>
            <person name="Kagoshima H."/>
            <person name="Schijlen E."/>
            <person name="Tajeshwar N."/>
            <person name="Catarino B."/>
            <person name="Hetherington A.J."/>
            <person name="Saltykova A."/>
            <person name="Bonnot C."/>
            <person name="Breuninger H."/>
            <person name="Symeonidi A."/>
            <person name="Radhakrishnan G.V."/>
            <person name="Van Nieuwerburgh F."/>
            <person name="Deforce D."/>
            <person name="Chang C."/>
            <person name="Karol K.G."/>
            <person name="Hedrich R."/>
            <person name="Ulvskov P."/>
            <person name="Glockner G."/>
            <person name="Delwiche C.F."/>
            <person name="Petrasek J."/>
            <person name="Van de Peer Y."/>
            <person name="Friml J."/>
            <person name="Beilby M."/>
            <person name="Dolan L."/>
            <person name="Kohara Y."/>
            <person name="Sugano S."/>
            <person name="Fujiyama A."/>
            <person name="Delaux P.-M."/>
            <person name="Quint M."/>
            <person name="TheiBen G."/>
            <person name="Hagemann M."/>
            <person name="Harholt J."/>
            <person name="Dunand C."/>
            <person name="Zachgo S."/>
            <person name="Langdale J."/>
            <person name="Maumus F."/>
            <person name="Straeten D.V.D."/>
            <person name="Gould S.B."/>
            <person name="Rensing S.A."/>
        </authorList>
    </citation>
    <scope>NUCLEOTIDE SEQUENCE [LARGE SCALE GENOMIC DNA]</scope>
    <source>
        <strain evidence="17 18">S276</strain>
    </source>
</reference>
<gene>
    <name evidence="17" type="ORF">CBR_g41476</name>
</gene>
<accession>A0A388LW41</accession>
<proteinExistence type="inferred from homology"/>
<comment type="catalytic activity">
    <reaction evidence="15">
        <text>L-glutamate + ATP = L-glutamyl 5-phosphate + ADP</text>
        <dbReference type="Rhea" id="RHEA:14877"/>
        <dbReference type="ChEBI" id="CHEBI:29985"/>
        <dbReference type="ChEBI" id="CHEBI:30616"/>
        <dbReference type="ChEBI" id="CHEBI:58274"/>
        <dbReference type="ChEBI" id="CHEBI:456216"/>
        <dbReference type="EC" id="2.7.2.11"/>
    </reaction>
</comment>
<dbReference type="UniPathway" id="UPA00098">
    <property type="reaction ID" value="UER00360"/>
</dbReference>
<evidence type="ECO:0000256" key="5">
    <source>
        <dbReference type="ARBA" id="ARBA00022605"/>
    </source>
</evidence>
<keyword evidence="10" id="KW-0067">ATP-binding</keyword>
<dbReference type="GO" id="GO:0004350">
    <property type="term" value="F:glutamate-5-semialdehyde dehydrogenase activity"/>
    <property type="evidence" value="ECO:0007669"/>
    <property type="project" value="UniProtKB-EC"/>
</dbReference>
<evidence type="ECO:0000256" key="9">
    <source>
        <dbReference type="ARBA" id="ARBA00022777"/>
    </source>
</evidence>
<evidence type="ECO:0000256" key="13">
    <source>
        <dbReference type="ARBA" id="ARBA00023268"/>
    </source>
</evidence>
<evidence type="ECO:0000256" key="8">
    <source>
        <dbReference type="ARBA" id="ARBA00022741"/>
    </source>
</evidence>